<comment type="caution">
    <text evidence="2">The sequence shown here is derived from an EMBL/GenBank/DDBJ whole genome shotgun (WGS) entry which is preliminary data.</text>
</comment>
<keyword evidence="3" id="KW-1185">Reference proteome</keyword>
<evidence type="ECO:0000256" key="1">
    <source>
        <dbReference type="SAM" id="MobiDB-lite"/>
    </source>
</evidence>
<name>A0A9D4LUH1_DREPO</name>
<dbReference type="AlphaFoldDB" id="A0A9D4LUH1"/>
<accession>A0A9D4LUH1</accession>
<feature type="region of interest" description="Disordered" evidence="1">
    <location>
        <begin position="100"/>
        <end position="119"/>
    </location>
</feature>
<evidence type="ECO:0000313" key="3">
    <source>
        <dbReference type="Proteomes" id="UP000828390"/>
    </source>
</evidence>
<proteinExistence type="predicted"/>
<dbReference type="Proteomes" id="UP000828390">
    <property type="component" value="Unassembled WGS sequence"/>
</dbReference>
<evidence type="ECO:0000313" key="2">
    <source>
        <dbReference type="EMBL" id="KAH3864024.1"/>
    </source>
</evidence>
<dbReference type="EMBL" id="JAIWYP010000002">
    <property type="protein sequence ID" value="KAH3864024.1"/>
    <property type="molecule type" value="Genomic_DNA"/>
</dbReference>
<reference evidence="2" key="2">
    <citation type="submission" date="2020-11" db="EMBL/GenBank/DDBJ databases">
        <authorList>
            <person name="McCartney M.A."/>
            <person name="Auch B."/>
            <person name="Kono T."/>
            <person name="Mallez S."/>
            <person name="Becker A."/>
            <person name="Gohl D.M."/>
            <person name="Silverstein K.A.T."/>
            <person name="Koren S."/>
            <person name="Bechman K.B."/>
            <person name="Herman A."/>
            <person name="Abrahante J.E."/>
            <person name="Garbe J."/>
        </authorList>
    </citation>
    <scope>NUCLEOTIDE SEQUENCE</scope>
    <source>
        <strain evidence="2">Duluth1</strain>
        <tissue evidence="2">Whole animal</tissue>
    </source>
</reference>
<sequence>MCIAPSPLSSHLADSLRSSCVLTSRVPSPMMASPRLQLHTEDDSQHSACDVRNGHSAGEYKPAHLNCLVVFMCSAHGKCRERILLEQVLTLQLARLVAPKSLPAPMKRPDALEMGTTDT</sequence>
<organism evidence="2 3">
    <name type="scientific">Dreissena polymorpha</name>
    <name type="common">Zebra mussel</name>
    <name type="synonym">Mytilus polymorpha</name>
    <dbReference type="NCBI Taxonomy" id="45954"/>
    <lineage>
        <taxon>Eukaryota</taxon>
        <taxon>Metazoa</taxon>
        <taxon>Spiralia</taxon>
        <taxon>Lophotrochozoa</taxon>
        <taxon>Mollusca</taxon>
        <taxon>Bivalvia</taxon>
        <taxon>Autobranchia</taxon>
        <taxon>Heteroconchia</taxon>
        <taxon>Euheterodonta</taxon>
        <taxon>Imparidentia</taxon>
        <taxon>Neoheterodontei</taxon>
        <taxon>Myida</taxon>
        <taxon>Dreissenoidea</taxon>
        <taxon>Dreissenidae</taxon>
        <taxon>Dreissena</taxon>
    </lineage>
</organism>
<reference evidence="2" key="1">
    <citation type="journal article" date="2019" name="bioRxiv">
        <title>The Genome of the Zebra Mussel, Dreissena polymorpha: A Resource for Invasive Species Research.</title>
        <authorList>
            <person name="McCartney M.A."/>
            <person name="Auch B."/>
            <person name="Kono T."/>
            <person name="Mallez S."/>
            <person name="Zhang Y."/>
            <person name="Obille A."/>
            <person name="Becker A."/>
            <person name="Abrahante J.E."/>
            <person name="Garbe J."/>
            <person name="Badalamenti J.P."/>
            <person name="Herman A."/>
            <person name="Mangelson H."/>
            <person name="Liachko I."/>
            <person name="Sullivan S."/>
            <person name="Sone E.D."/>
            <person name="Koren S."/>
            <person name="Silverstein K.A.T."/>
            <person name="Beckman K.B."/>
            <person name="Gohl D.M."/>
        </authorList>
    </citation>
    <scope>NUCLEOTIDE SEQUENCE</scope>
    <source>
        <strain evidence="2">Duluth1</strain>
        <tissue evidence="2">Whole animal</tissue>
    </source>
</reference>
<gene>
    <name evidence="2" type="ORF">DPMN_027036</name>
</gene>
<protein>
    <submittedName>
        <fullName evidence="2">Uncharacterized protein</fullName>
    </submittedName>
</protein>